<organism evidence="12 13">
    <name type="scientific">Gonapodya prolifera (strain JEL478)</name>
    <name type="common">Monoblepharis prolifera</name>
    <dbReference type="NCBI Taxonomy" id="1344416"/>
    <lineage>
        <taxon>Eukaryota</taxon>
        <taxon>Fungi</taxon>
        <taxon>Fungi incertae sedis</taxon>
        <taxon>Chytridiomycota</taxon>
        <taxon>Chytridiomycota incertae sedis</taxon>
        <taxon>Monoblepharidomycetes</taxon>
        <taxon>Monoblepharidales</taxon>
        <taxon>Gonapodyaceae</taxon>
        <taxon>Gonapodya</taxon>
    </lineage>
</organism>
<gene>
    <name evidence="10" type="primary">BNA4</name>
    <name evidence="12" type="ORF">M427DRAFT_51727</name>
</gene>
<evidence type="ECO:0000256" key="6">
    <source>
        <dbReference type="ARBA" id="ARBA00023002"/>
    </source>
</evidence>
<dbReference type="AlphaFoldDB" id="A0A139AVJ9"/>
<dbReference type="OMA" id="REFMFIA"/>
<sequence>MPFSVCIVGGGLVGALEAIYMAKRGWDVHVYESRGDPRSEVVTEGRSINLAMSHRAITAMEKVGVSEEVMRWVVPMKGRMIHSLDGSTASQPYSIRGECINSVERKRLNEFLLAEAEKHPNVKVYFQHRLSEANLDSGHLVFEGPDKRTVDVNADLIVGADGVYSLVRSNVMKRVRMDFQQTYIDHGYVELHMEPSSDGNWQMDPNHLHIWPKHSYMMIALPNPDKTFTLTLFMPWDNFENLKTEEQVLDFFKREFPDVVPKVGAEQLVKTFFRNPKGSLVHIKCKPYNYKHRAVFIGDAAHAMVPFYGQGMNCGFEDCRVLHEILDKHFGIDSSGKPPSPDELANALSEYSKIRYPDVTTIVDLAMYNYGEMRHLVTDWRYFIRKKVEGWLHLLVPRTVIPLYSMVSFSSIPYSEVMQRWQNQTAWLERTAEVAILGTAVTALTVTLRILNTKVAVSKLLSLQ</sequence>
<evidence type="ECO:0000256" key="4">
    <source>
        <dbReference type="ARBA" id="ARBA00022827"/>
    </source>
</evidence>
<evidence type="ECO:0000256" key="5">
    <source>
        <dbReference type="ARBA" id="ARBA00022857"/>
    </source>
</evidence>
<dbReference type="Gene3D" id="3.50.50.60">
    <property type="entry name" value="FAD/NAD(P)-binding domain"/>
    <property type="match status" value="1"/>
</dbReference>
<feature type="domain" description="FAD-binding" evidence="11">
    <location>
        <begin position="4"/>
        <end position="326"/>
    </location>
</feature>
<dbReference type="GO" id="GO:0071949">
    <property type="term" value="F:FAD binding"/>
    <property type="evidence" value="ECO:0007669"/>
    <property type="project" value="InterPro"/>
</dbReference>
<protein>
    <recommendedName>
        <fullName evidence="10">Kynurenine 3-monooxygenase</fullName>
        <ecNumber evidence="10">1.14.13.9</ecNumber>
    </recommendedName>
    <alternativeName>
        <fullName evidence="10">Biosynthesis of nicotinic acid protein 4</fullName>
    </alternativeName>
    <alternativeName>
        <fullName evidence="10">Kynurenine 3-hydroxylase</fullName>
    </alternativeName>
</protein>
<dbReference type="PRINTS" id="PR00420">
    <property type="entry name" value="RNGMNOXGNASE"/>
</dbReference>
<dbReference type="STRING" id="1344416.A0A139AVJ9"/>
<evidence type="ECO:0000256" key="3">
    <source>
        <dbReference type="ARBA" id="ARBA00022642"/>
    </source>
</evidence>
<comment type="function">
    <text evidence="10">Catalyzes the hydroxylation of L-kynurenine (L-Kyn) to form 3-hydroxy-L-kynurenine (L-3OHKyn). Required for synthesis of quinolinic acid.</text>
</comment>
<evidence type="ECO:0000256" key="2">
    <source>
        <dbReference type="ARBA" id="ARBA00022630"/>
    </source>
</evidence>
<dbReference type="InterPro" id="IPR036188">
    <property type="entry name" value="FAD/NAD-bd_sf"/>
</dbReference>
<evidence type="ECO:0000313" key="12">
    <source>
        <dbReference type="EMBL" id="KXS20762.1"/>
    </source>
</evidence>
<dbReference type="Pfam" id="PF01494">
    <property type="entry name" value="FAD_binding_3"/>
    <property type="match status" value="1"/>
</dbReference>
<keyword evidence="13" id="KW-1185">Reference proteome</keyword>
<evidence type="ECO:0000256" key="10">
    <source>
        <dbReference type="HAMAP-Rule" id="MF_03018"/>
    </source>
</evidence>
<keyword evidence="10" id="KW-0472">Membrane</keyword>
<accession>A0A139AVJ9</accession>
<dbReference type="InterPro" id="IPR002938">
    <property type="entry name" value="FAD-bd"/>
</dbReference>
<evidence type="ECO:0000256" key="8">
    <source>
        <dbReference type="ARBA" id="ARBA00023128"/>
    </source>
</evidence>
<dbReference type="GO" id="GO:0034354">
    <property type="term" value="P:'de novo' NAD+ biosynthetic process from L-tryptophan"/>
    <property type="evidence" value="ECO:0007669"/>
    <property type="project" value="UniProtKB-UniRule"/>
</dbReference>
<keyword evidence="6 10" id="KW-0560">Oxidoreductase</keyword>
<comment type="similarity">
    <text evidence="10">Belongs to the aromatic-ring hydroxylase family. KMO subfamily.</text>
</comment>
<dbReference type="GO" id="GO:0019805">
    <property type="term" value="P:quinolinate biosynthetic process"/>
    <property type="evidence" value="ECO:0007669"/>
    <property type="project" value="UniProtKB-UniRule"/>
</dbReference>
<comment type="catalytic activity">
    <reaction evidence="9 10">
        <text>L-kynurenine + NADPH + O2 + H(+) = 3-hydroxy-L-kynurenine + NADP(+) + H2O</text>
        <dbReference type="Rhea" id="RHEA:20545"/>
        <dbReference type="ChEBI" id="CHEBI:15377"/>
        <dbReference type="ChEBI" id="CHEBI:15378"/>
        <dbReference type="ChEBI" id="CHEBI:15379"/>
        <dbReference type="ChEBI" id="CHEBI:57783"/>
        <dbReference type="ChEBI" id="CHEBI:57959"/>
        <dbReference type="ChEBI" id="CHEBI:58125"/>
        <dbReference type="ChEBI" id="CHEBI:58349"/>
        <dbReference type="EC" id="1.14.13.9"/>
    </reaction>
</comment>
<keyword evidence="4 10" id="KW-0274">FAD</keyword>
<comment type="pathway">
    <text evidence="10">Cofactor biosynthesis; NAD(+) biosynthesis; quinolinate from L-kynurenine: step 1/3.</text>
</comment>
<dbReference type="UniPathway" id="UPA00253">
    <property type="reaction ID" value="UER00328"/>
</dbReference>
<dbReference type="InterPro" id="IPR027545">
    <property type="entry name" value="Kynurenine_monooxygenase"/>
</dbReference>
<dbReference type="GO" id="GO:0070189">
    <property type="term" value="P:kynurenine metabolic process"/>
    <property type="evidence" value="ECO:0007669"/>
    <property type="project" value="TreeGrafter"/>
</dbReference>
<comment type="cofactor">
    <cofactor evidence="1 10">
        <name>FAD</name>
        <dbReference type="ChEBI" id="CHEBI:57692"/>
    </cofactor>
</comment>
<keyword evidence="5 10" id="KW-0521">NADP</keyword>
<evidence type="ECO:0000256" key="1">
    <source>
        <dbReference type="ARBA" id="ARBA00001974"/>
    </source>
</evidence>
<dbReference type="PANTHER" id="PTHR46028">
    <property type="entry name" value="KYNURENINE 3-MONOOXYGENASE"/>
    <property type="match status" value="1"/>
</dbReference>
<evidence type="ECO:0000313" key="13">
    <source>
        <dbReference type="Proteomes" id="UP000070544"/>
    </source>
</evidence>
<keyword evidence="3 10" id="KW-0662">Pyridine nucleotide biosynthesis</keyword>
<dbReference type="Proteomes" id="UP000070544">
    <property type="component" value="Unassembled WGS sequence"/>
</dbReference>
<dbReference type="GO" id="GO:0005741">
    <property type="term" value="C:mitochondrial outer membrane"/>
    <property type="evidence" value="ECO:0007669"/>
    <property type="project" value="UniProtKB-SubCell"/>
</dbReference>
<dbReference type="SUPFAM" id="SSF51905">
    <property type="entry name" value="FAD/NAD(P)-binding domain"/>
    <property type="match status" value="1"/>
</dbReference>
<proteinExistence type="inferred from homology"/>
<keyword evidence="7 10" id="KW-0503">Monooxygenase</keyword>
<dbReference type="GO" id="GO:0004502">
    <property type="term" value="F:kynurenine 3-monooxygenase activity"/>
    <property type="evidence" value="ECO:0007669"/>
    <property type="project" value="UniProtKB-UniRule"/>
</dbReference>
<dbReference type="EC" id="1.14.13.9" evidence="10"/>
<dbReference type="HAMAP" id="MF_01971">
    <property type="entry name" value="Kynurenine_monooxygenase"/>
    <property type="match status" value="1"/>
</dbReference>
<dbReference type="GO" id="GO:0006569">
    <property type="term" value="P:L-tryptophan catabolic process"/>
    <property type="evidence" value="ECO:0007669"/>
    <property type="project" value="UniProtKB-UniRule"/>
</dbReference>
<name>A0A139AVJ9_GONPJ</name>
<dbReference type="EMBL" id="KQ965734">
    <property type="protein sequence ID" value="KXS20762.1"/>
    <property type="molecule type" value="Genomic_DNA"/>
</dbReference>
<reference evidence="12 13" key="1">
    <citation type="journal article" date="2015" name="Genome Biol. Evol.">
        <title>Phylogenomic analyses indicate that early fungi evolved digesting cell walls of algal ancestors of land plants.</title>
        <authorList>
            <person name="Chang Y."/>
            <person name="Wang S."/>
            <person name="Sekimoto S."/>
            <person name="Aerts A.L."/>
            <person name="Choi C."/>
            <person name="Clum A."/>
            <person name="LaButti K.M."/>
            <person name="Lindquist E.A."/>
            <person name="Yee Ngan C."/>
            <person name="Ohm R.A."/>
            <person name="Salamov A.A."/>
            <person name="Grigoriev I.V."/>
            <person name="Spatafora J.W."/>
            <person name="Berbee M.L."/>
        </authorList>
    </citation>
    <scope>NUCLEOTIDE SEQUENCE [LARGE SCALE GENOMIC DNA]</scope>
    <source>
        <strain evidence="12 13">JEL478</strain>
    </source>
</reference>
<dbReference type="GO" id="GO:0043420">
    <property type="term" value="P:anthranilate metabolic process"/>
    <property type="evidence" value="ECO:0007669"/>
    <property type="project" value="UniProtKB-UniRule"/>
</dbReference>
<dbReference type="PANTHER" id="PTHR46028:SF2">
    <property type="entry name" value="KYNURENINE 3-MONOOXYGENASE"/>
    <property type="match status" value="1"/>
</dbReference>
<evidence type="ECO:0000259" key="11">
    <source>
        <dbReference type="Pfam" id="PF01494"/>
    </source>
</evidence>
<dbReference type="FunFam" id="3.50.50.60:FF:000129">
    <property type="entry name" value="Kynurenine 3-monooxygenase"/>
    <property type="match status" value="1"/>
</dbReference>
<dbReference type="OrthoDB" id="10053569at2759"/>
<keyword evidence="2 10" id="KW-0285">Flavoprotein</keyword>
<comment type="subcellular location">
    <subcellularLocation>
        <location evidence="10">Mitochondrion outer membrane</location>
    </subcellularLocation>
</comment>
<keyword evidence="10" id="KW-1000">Mitochondrion outer membrane</keyword>
<keyword evidence="8 10" id="KW-0496">Mitochondrion</keyword>
<evidence type="ECO:0000256" key="9">
    <source>
        <dbReference type="ARBA" id="ARBA00047818"/>
    </source>
</evidence>
<evidence type="ECO:0000256" key="7">
    <source>
        <dbReference type="ARBA" id="ARBA00023033"/>
    </source>
</evidence>